<dbReference type="AlphaFoldDB" id="A0A8J6HUU1"/>
<name>A0A8J6HUU1_TENMO</name>
<feature type="compositionally biased region" description="Basic and acidic residues" evidence="1">
    <location>
        <begin position="158"/>
        <end position="167"/>
    </location>
</feature>
<protein>
    <submittedName>
        <fullName evidence="2">Uncharacterized protein</fullName>
    </submittedName>
</protein>
<proteinExistence type="predicted"/>
<gene>
    <name evidence="2" type="ORF">GEV33_002505</name>
</gene>
<comment type="caution">
    <text evidence="2">The sequence shown here is derived from an EMBL/GenBank/DDBJ whole genome shotgun (WGS) entry which is preliminary data.</text>
</comment>
<evidence type="ECO:0000256" key="1">
    <source>
        <dbReference type="SAM" id="MobiDB-lite"/>
    </source>
</evidence>
<accession>A0A8J6HUU1</accession>
<evidence type="ECO:0000313" key="3">
    <source>
        <dbReference type="Proteomes" id="UP000719412"/>
    </source>
</evidence>
<dbReference type="EMBL" id="JABDTM020012373">
    <property type="protein sequence ID" value="KAH0820286.1"/>
    <property type="molecule type" value="Genomic_DNA"/>
</dbReference>
<organism evidence="2 3">
    <name type="scientific">Tenebrio molitor</name>
    <name type="common">Yellow mealworm beetle</name>
    <dbReference type="NCBI Taxonomy" id="7067"/>
    <lineage>
        <taxon>Eukaryota</taxon>
        <taxon>Metazoa</taxon>
        <taxon>Ecdysozoa</taxon>
        <taxon>Arthropoda</taxon>
        <taxon>Hexapoda</taxon>
        <taxon>Insecta</taxon>
        <taxon>Pterygota</taxon>
        <taxon>Neoptera</taxon>
        <taxon>Endopterygota</taxon>
        <taxon>Coleoptera</taxon>
        <taxon>Polyphaga</taxon>
        <taxon>Cucujiformia</taxon>
        <taxon>Tenebrionidae</taxon>
        <taxon>Tenebrio</taxon>
    </lineage>
</organism>
<keyword evidence="3" id="KW-1185">Reference proteome</keyword>
<feature type="compositionally biased region" description="Basic and acidic residues" evidence="1">
    <location>
        <begin position="181"/>
        <end position="190"/>
    </location>
</feature>
<reference evidence="2" key="1">
    <citation type="journal article" date="2020" name="J Insects Food Feed">
        <title>The yellow mealworm (Tenebrio molitor) genome: a resource for the emerging insects as food and feed industry.</title>
        <authorList>
            <person name="Eriksson T."/>
            <person name="Andere A."/>
            <person name="Kelstrup H."/>
            <person name="Emery V."/>
            <person name="Picard C."/>
        </authorList>
    </citation>
    <scope>NUCLEOTIDE SEQUENCE</scope>
    <source>
        <strain evidence="2">Stoneville</strain>
        <tissue evidence="2">Whole head</tissue>
    </source>
</reference>
<dbReference type="Proteomes" id="UP000719412">
    <property type="component" value="Unassembled WGS sequence"/>
</dbReference>
<evidence type="ECO:0000313" key="2">
    <source>
        <dbReference type="EMBL" id="KAH0820286.1"/>
    </source>
</evidence>
<sequence>MGNCREYLGGLGKKRKFNTKSDSADAPTIGRGRSQYASSASPFFGCGGTPHGRGSFAERTVSGGRLLGRGKGGSKQTSVATSRPLFTICTKRRCWYLVAPEPFGDGVRDLGECSGRGLKKSVARTYGYSGRTWTPLILPVLGGGGVERKAGWPGFPHNGKERARTRGESVMAGVPSQWEGTGRDKGEKGNGRGSLTMGRNGPEQREKAGWPGFPHNGKERDEVTLFVEEDSVNELLFFVDELLSVDLDVVLGGADDSVVLLVLVDDGVVDSVVLLVLVEDGVVDSVVLLVLVDEVVVDSVVLLVPVDDGVVDSVLLLVLVEDGMAWSTRWCCSCLLRMACRGRLGGAARAC</sequence>
<reference evidence="2" key="2">
    <citation type="submission" date="2021-08" db="EMBL/GenBank/DDBJ databases">
        <authorList>
            <person name="Eriksson T."/>
        </authorList>
    </citation>
    <scope>NUCLEOTIDE SEQUENCE</scope>
    <source>
        <strain evidence="2">Stoneville</strain>
        <tissue evidence="2">Whole head</tissue>
    </source>
</reference>
<feature type="region of interest" description="Disordered" evidence="1">
    <location>
        <begin position="152"/>
        <end position="214"/>
    </location>
</feature>